<name>A0A1X0JDS6_9MYCO</name>
<keyword evidence="2" id="KW-1185">Reference proteome</keyword>
<dbReference type="EMBL" id="MVIM01000034">
    <property type="protein sequence ID" value="ORB60676.1"/>
    <property type="molecule type" value="Genomic_DNA"/>
</dbReference>
<dbReference type="OrthoDB" id="4738418at2"/>
<sequence>MSDPDDFGAEPGSELRGTFDAQWRRYQAQVAELQANQKQWRASWQHYQTTGSVWGIVLSNARSGFLAADWRSGLHPAAHYAAGFPQPTDPALLDADALALYEVATAPPSAWEPNATGGDWRRALTAWRDAAQDLQRHQFRTKRWLSDFTIPAGDRPNAARLDSVLEARALDAIEASYRAGLAAGGDHQDWRGWYRTRIEETWSSADDSDYQLYYSVDRVLTQIDGAQPVVTGGDLITIQEHLPEYWQGTRSAPI</sequence>
<dbReference type="AlphaFoldDB" id="A0A1X0JDS6"/>
<reference evidence="1 2" key="1">
    <citation type="submission" date="2017-02" db="EMBL/GenBank/DDBJ databases">
        <title>The new phylogeny of genus Mycobacterium.</title>
        <authorList>
            <person name="Tortoli E."/>
            <person name="Trovato A."/>
            <person name="Cirillo D.M."/>
        </authorList>
    </citation>
    <scope>NUCLEOTIDE SEQUENCE [LARGE SCALE GENOMIC DNA]</scope>
    <source>
        <strain evidence="1 2">DSM 44338</strain>
    </source>
</reference>
<evidence type="ECO:0000313" key="2">
    <source>
        <dbReference type="Proteomes" id="UP000192411"/>
    </source>
</evidence>
<comment type="caution">
    <text evidence="1">The sequence shown here is derived from an EMBL/GenBank/DDBJ whole genome shotgun (WGS) entry which is preliminary data.</text>
</comment>
<accession>A0A1X0JDS6</accession>
<gene>
    <name evidence="1" type="ORF">BST47_29620</name>
</gene>
<dbReference type="STRING" id="75922.BST47_29620"/>
<organism evidence="1 2">
    <name type="scientific">Mycolicibacterium tusciae</name>
    <dbReference type="NCBI Taxonomy" id="75922"/>
    <lineage>
        <taxon>Bacteria</taxon>
        <taxon>Bacillati</taxon>
        <taxon>Actinomycetota</taxon>
        <taxon>Actinomycetes</taxon>
        <taxon>Mycobacteriales</taxon>
        <taxon>Mycobacteriaceae</taxon>
        <taxon>Mycolicibacterium</taxon>
    </lineage>
</organism>
<protein>
    <submittedName>
        <fullName evidence="1">Uncharacterized protein</fullName>
    </submittedName>
</protein>
<proteinExistence type="predicted"/>
<dbReference type="Proteomes" id="UP000192411">
    <property type="component" value="Unassembled WGS sequence"/>
</dbReference>
<dbReference type="RefSeq" id="WP_083129316.1">
    <property type="nucleotide sequence ID" value="NZ_MVIM01000034.1"/>
</dbReference>
<evidence type="ECO:0000313" key="1">
    <source>
        <dbReference type="EMBL" id="ORB60676.1"/>
    </source>
</evidence>